<dbReference type="InterPro" id="IPR001879">
    <property type="entry name" value="GPCR_2_extracellular_dom"/>
</dbReference>
<dbReference type="GO" id="GO:0004930">
    <property type="term" value="F:G protein-coupled receptor activity"/>
    <property type="evidence" value="ECO:0007669"/>
    <property type="project" value="InterPro"/>
</dbReference>
<sequence>MTSGCSGPPSRAALGCLLLVVLLQTARSALRPMPYDLVSCASDKNEHYILDDFNNLLLNITLKLDAFDDGPPPVRVCMDPAIQVVLRSNSDGLNCFLHTDYKPTDEPSSCNASDEANPDITPKYHNLTLPADFCHSAGECKFFVRCPNFYGPMTYFRTPAVLMRGDVCRDENMVCGAESHECECLPHFTEHQGVCIRNRCPAFDHRERHIAFEATDSLETAVGKCDPGFHGNIVLACRADGTWEPMTRGCTDIICPAQCREHICWEQAVAGDTVRADCGPLHEGDLLLECSEEDQWQELPGPGCVRRQCPEVEVLGLRFLETPTLESLALRCPVGFTGDFRLDCRADKTWAAPRPVAGLGDGPAHAWRWEAPSASPEPAEEDLLNEAALLALCQLDLARTSTPHMATFQLEPLAHDTLQARWRLPEGAAARLAPLAPGLEVRRHIPGTLTFATVAVLHSGPGALPEVGRYNVTGLPALQEDLYQLVLSYNDPDAQVGPSGDRPGRALARRLPAAPGDEAPGGGPAGTSASDSTHGHGSAASGSASPTEATPRMPIPRLEEGLLLQRRTLPRPPGPRYTVELAADEVLLLRWDPSPDADQYLVVLEPLPEGGPAAGLAAAREDTPPGPAVGETFIREEPRLSLNATLYRGGAFRAQVFSGSLLVADTWERTGLLFDFTVGQVPGRSGGALLPVLVALAGGLAMVAAAAGLAVSAAGRRRRARHVAAAAAAAATATALADGAAQYQACLRQGALPGEKMPDVSWLAADAEGALGTGALGPGQLDTVLNTFETISVPGFLEMVATGEARQLELLDRVGKGATGMVLRARLLDPEIVRRVGSELVAAKRMAPQGTAGGGGPLAAGPGAALPPAAPGSRWWAFSQQRRRQEKYLTQRFRQEIAIMWSLSFNSNIVPLVGYTTDPPMIVTHLYDTDMYRYLHRSPAHLAAAEAIRAAGPDGPAPPAPIIPRLPVGEILHHARCLAGAVAGMHFLGIAHRDIKSANVLLRQPVPRPGQAPPAAAYLEPAFCDFGLARTTASSATDMVLVAGFSPRYAAPEVFSRSYAQSGGGQWPFEQDLQSDVYALGVLFYEIISRQLPWGPLNYQEIEQLVRSGERLALLDVEEEGLFDKPEPMLRLRDVVERCLATEPEHRPTADQVAKLVAQIADAPSP</sequence>
<keyword evidence="5" id="KW-1133">Transmembrane helix</keyword>
<feature type="chain" id="PRO_5001570854" evidence="6">
    <location>
        <begin position="29"/>
        <end position="1166"/>
    </location>
</feature>
<keyword evidence="6" id="KW-0732">Signal</keyword>
<evidence type="ECO:0000256" key="4">
    <source>
        <dbReference type="SAM" id="MobiDB-lite"/>
    </source>
</evidence>
<feature type="domain" description="Protein kinase" evidence="7">
    <location>
        <begin position="808"/>
        <end position="1166"/>
    </location>
</feature>
<dbReference type="eggNOG" id="KOG0192">
    <property type="taxonomic scope" value="Eukaryota"/>
</dbReference>
<evidence type="ECO:0000313" key="10">
    <source>
        <dbReference type="Proteomes" id="UP000030693"/>
    </source>
</evidence>
<keyword evidence="9" id="KW-0808">Transferase</keyword>
<dbReference type="PROSITE" id="PS00108">
    <property type="entry name" value="PROTEIN_KINASE_ST"/>
    <property type="match status" value="1"/>
</dbReference>
<evidence type="ECO:0000256" key="3">
    <source>
        <dbReference type="PROSITE-ProRule" id="PRU10141"/>
    </source>
</evidence>
<dbReference type="Proteomes" id="UP000030693">
    <property type="component" value="Unassembled WGS sequence"/>
</dbReference>
<keyword evidence="9" id="KW-0418">Kinase</keyword>
<dbReference type="EMBL" id="KB932204">
    <property type="protein sequence ID" value="KCV70319.1"/>
    <property type="molecule type" value="Genomic_DNA"/>
</dbReference>
<protein>
    <submittedName>
        <fullName evidence="9">Serine/threonine protein kinase</fullName>
    </submittedName>
</protein>
<keyword evidence="5" id="KW-0472">Membrane</keyword>
<evidence type="ECO:0000256" key="5">
    <source>
        <dbReference type="SAM" id="Phobius"/>
    </source>
</evidence>
<reference evidence="9" key="1">
    <citation type="submission" date="2013-04" db="EMBL/GenBank/DDBJ databases">
        <title>The Genome Sequence of Fonticula alba ATCC 38817.</title>
        <authorList>
            <consortium name="The Broad Institute Genomics Platform"/>
            <person name="Russ C."/>
            <person name="Cuomo C."/>
            <person name="Burger G."/>
            <person name="Gray M.W."/>
            <person name="Holland P.W.H."/>
            <person name="King N."/>
            <person name="Lang F.B.F."/>
            <person name="Roger A.J."/>
            <person name="Ruiz-Trillo I."/>
            <person name="Brown M."/>
            <person name="Walker B."/>
            <person name="Young S."/>
            <person name="Zeng Q."/>
            <person name="Gargeya S."/>
            <person name="Fitzgerald M."/>
            <person name="Haas B."/>
            <person name="Abouelleil A."/>
            <person name="Allen A.W."/>
            <person name="Alvarado L."/>
            <person name="Arachchi H.M."/>
            <person name="Berlin A.M."/>
            <person name="Chapman S.B."/>
            <person name="Gainer-Dewar J."/>
            <person name="Goldberg J."/>
            <person name="Griggs A."/>
            <person name="Gujja S."/>
            <person name="Hansen M."/>
            <person name="Howarth C."/>
            <person name="Imamovic A."/>
            <person name="Ireland A."/>
            <person name="Larimer J."/>
            <person name="McCowan C."/>
            <person name="Murphy C."/>
            <person name="Pearson M."/>
            <person name="Poon T.W."/>
            <person name="Priest M."/>
            <person name="Roberts A."/>
            <person name="Saif S."/>
            <person name="Shea T."/>
            <person name="Sisk P."/>
            <person name="Sykes S."/>
            <person name="Wortman J."/>
            <person name="Nusbaum C."/>
            <person name="Birren B."/>
        </authorList>
    </citation>
    <scope>NUCLEOTIDE SEQUENCE [LARGE SCALE GENOMIC DNA]</scope>
    <source>
        <strain evidence="9">ATCC 38817</strain>
    </source>
</reference>
<dbReference type="SUPFAM" id="SSF56112">
    <property type="entry name" value="Protein kinase-like (PK-like)"/>
    <property type="match status" value="1"/>
</dbReference>
<feature type="signal peptide" evidence="6">
    <location>
        <begin position="1"/>
        <end position="28"/>
    </location>
</feature>
<dbReference type="Pfam" id="PF00069">
    <property type="entry name" value="Pkinase"/>
    <property type="match status" value="1"/>
</dbReference>
<dbReference type="PROSITE" id="PS00107">
    <property type="entry name" value="PROTEIN_KINASE_ATP"/>
    <property type="match status" value="1"/>
</dbReference>
<dbReference type="GeneID" id="20527373"/>
<evidence type="ECO:0000313" key="9">
    <source>
        <dbReference type="EMBL" id="KCV70319.1"/>
    </source>
</evidence>
<dbReference type="Gene3D" id="1.10.510.10">
    <property type="entry name" value="Transferase(Phosphotransferase) domain 1"/>
    <property type="match status" value="1"/>
</dbReference>
<keyword evidence="2 3" id="KW-0067">ATP-binding</keyword>
<dbReference type="InterPro" id="IPR011009">
    <property type="entry name" value="Kinase-like_dom_sf"/>
</dbReference>
<evidence type="ECO:0000259" key="8">
    <source>
        <dbReference type="PROSITE" id="PS50227"/>
    </source>
</evidence>
<keyword evidence="5" id="KW-0812">Transmembrane</keyword>
<dbReference type="PROSITE" id="PS50011">
    <property type="entry name" value="PROTEIN_KINASE_DOM"/>
    <property type="match status" value="1"/>
</dbReference>
<evidence type="ECO:0000259" key="7">
    <source>
        <dbReference type="PROSITE" id="PS50011"/>
    </source>
</evidence>
<keyword evidence="1 3" id="KW-0547">Nucleotide-binding</keyword>
<dbReference type="Gene3D" id="3.30.200.20">
    <property type="entry name" value="Phosphorylase Kinase, domain 1"/>
    <property type="match status" value="1"/>
</dbReference>
<dbReference type="RefSeq" id="XP_009494835.1">
    <property type="nucleotide sequence ID" value="XM_009496560.1"/>
</dbReference>
<evidence type="ECO:0000256" key="6">
    <source>
        <dbReference type="SAM" id="SignalP"/>
    </source>
</evidence>
<feature type="transmembrane region" description="Helical" evidence="5">
    <location>
        <begin position="688"/>
        <end position="711"/>
    </location>
</feature>
<dbReference type="PROSITE" id="PS50227">
    <property type="entry name" value="G_PROTEIN_RECEP_F2_3"/>
    <property type="match status" value="1"/>
</dbReference>
<dbReference type="GO" id="GO:0004674">
    <property type="term" value="F:protein serine/threonine kinase activity"/>
    <property type="evidence" value="ECO:0007669"/>
    <property type="project" value="UniProtKB-KW"/>
</dbReference>
<keyword evidence="9" id="KW-0723">Serine/threonine-protein kinase</keyword>
<organism evidence="9">
    <name type="scientific">Fonticula alba</name>
    <name type="common">Slime mold</name>
    <dbReference type="NCBI Taxonomy" id="691883"/>
    <lineage>
        <taxon>Eukaryota</taxon>
        <taxon>Rotosphaerida</taxon>
        <taxon>Fonticulaceae</taxon>
        <taxon>Fonticula</taxon>
    </lineage>
</organism>
<dbReference type="AlphaFoldDB" id="A0A058Z7P6"/>
<dbReference type="InterPro" id="IPR000719">
    <property type="entry name" value="Prot_kinase_dom"/>
</dbReference>
<dbReference type="STRING" id="691883.A0A058Z7P6"/>
<dbReference type="SMART" id="SM00220">
    <property type="entry name" value="S_TKc"/>
    <property type="match status" value="1"/>
</dbReference>
<feature type="binding site" evidence="3">
    <location>
        <position position="844"/>
    </location>
    <ligand>
        <name>ATP</name>
        <dbReference type="ChEBI" id="CHEBI:30616"/>
    </ligand>
</feature>
<feature type="region of interest" description="Disordered" evidence="4">
    <location>
        <begin position="512"/>
        <end position="554"/>
    </location>
</feature>
<evidence type="ECO:0000256" key="2">
    <source>
        <dbReference type="ARBA" id="ARBA00022840"/>
    </source>
</evidence>
<dbReference type="OrthoDB" id="4062651at2759"/>
<gene>
    <name evidence="9" type="ORF">H696_02648</name>
</gene>
<feature type="domain" description="G-protein coupled receptors family 2 profile 1" evidence="8">
    <location>
        <begin position="236"/>
        <end position="313"/>
    </location>
</feature>
<dbReference type="InterPro" id="IPR008271">
    <property type="entry name" value="Ser/Thr_kinase_AS"/>
</dbReference>
<dbReference type="GO" id="GO:0005524">
    <property type="term" value="F:ATP binding"/>
    <property type="evidence" value="ECO:0007669"/>
    <property type="project" value="UniProtKB-UniRule"/>
</dbReference>
<dbReference type="PANTHER" id="PTHR44329:SF214">
    <property type="entry name" value="PROTEIN KINASE DOMAIN-CONTAINING PROTEIN"/>
    <property type="match status" value="1"/>
</dbReference>
<keyword evidence="10" id="KW-1185">Reference proteome</keyword>
<dbReference type="PANTHER" id="PTHR44329">
    <property type="entry name" value="SERINE/THREONINE-PROTEIN KINASE TNNI3K-RELATED"/>
    <property type="match status" value="1"/>
</dbReference>
<name>A0A058Z7P6_FONAL</name>
<dbReference type="GO" id="GO:0016020">
    <property type="term" value="C:membrane"/>
    <property type="evidence" value="ECO:0007669"/>
    <property type="project" value="InterPro"/>
</dbReference>
<proteinExistence type="predicted"/>
<dbReference type="InterPro" id="IPR051681">
    <property type="entry name" value="Ser/Thr_Kinases-Pseudokinases"/>
</dbReference>
<dbReference type="InterPro" id="IPR017441">
    <property type="entry name" value="Protein_kinase_ATP_BS"/>
</dbReference>
<evidence type="ECO:0000256" key="1">
    <source>
        <dbReference type="ARBA" id="ARBA00022741"/>
    </source>
</evidence>
<accession>A0A058Z7P6</accession>
<feature type="compositionally biased region" description="Low complexity" evidence="4">
    <location>
        <begin position="526"/>
        <end position="545"/>
    </location>
</feature>